<name>A0A1W1CT27_9ZZZZ</name>
<dbReference type="SUPFAM" id="SSF54523">
    <property type="entry name" value="Pili subunits"/>
    <property type="match status" value="1"/>
</dbReference>
<protein>
    <recommendedName>
        <fullName evidence="3">Periplasmic ATP /GTP-binding protein</fullName>
    </recommendedName>
</protein>
<evidence type="ECO:0008006" key="3">
    <source>
        <dbReference type="Google" id="ProtNLM"/>
    </source>
</evidence>
<dbReference type="AlphaFoldDB" id="A0A1W1CT27"/>
<sequence>MKKEAFTLLELIFVIVIIGILSAVAVNSFKPHYLRNDINFVLMKLEETRYKAIEYDKSRPSSDLNNTIGCIKIGDLSNTDSDKAYTFHSQLDSIEPSNLDTNSTLCFDTLGRVHKDDNKTRLDSLFTQNIILTYKYNKKETNLSIDYLSGNIRIF</sequence>
<keyword evidence="1" id="KW-0472">Membrane</keyword>
<evidence type="ECO:0000256" key="1">
    <source>
        <dbReference type="SAM" id="Phobius"/>
    </source>
</evidence>
<keyword evidence="1" id="KW-1133">Transmembrane helix</keyword>
<proteinExistence type="predicted"/>
<dbReference type="InterPro" id="IPR045584">
    <property type="entry name" value="Pilin-like"/>
</dbReference>
<dbReference type="Pfam" id="PF07963">
    <property type="entry name" value="N_methyl"/>
    <property type="match status" value="1"/>
</dbReference>
<gene>
    <name evidence="2" type="ORF">MNB_SM-6-1078</name>
</gene>
<organism evidence="2">
    <name type="scientific">hydrothermal vent metagenome</name>
    <dbReference type="NCBI Taxonomy" id="652676"/>
    <lineage>
        <taxon>unclassified sequences</taxon>
        <taxon>metagenomes</taxon>
        <taxon>ecological metagenomes</taxon>
    </lineage>
</organism>
<keyword evidence="1" id="KW-0812">Transmembrane</keyword>
<evidence type="ECO:0000313" key="2">
    <source>
        <dbReference type="EMBL" id="SFV68934.1"/>
    </source>
</evidence>
<reference evidence="2" key="1">
    <citation type="submission" date="2016-10" db="EMBL/GenBank/DDBJ databases">
        <authorList>
            <person name="de Groot N.N."/>
        </authorList>
    </citation>
    <scope>NUCLEOTIDE SEQUENCE</scope>
</reference>
<dbReference type="EMBL" id="FPHK01000127">
    <property type="protein sequence ID" value="SFV68934.1"/>
    <property type="molecule type" value="Genomic_DNA"/>
</dbReference>
<dbReference type="Gene3D" id="3.30.700.10">
    <property type="entry name" value="Glycoprotein, Type 4 Pilin"/>
    <property type="match status" value="1"/>
</dbReference>
<accession>A0A1W1CT27</accession>
<dbReference type="InterPro" id="IPR012902">
    <property type="entry name" value="N_methyl_site"/>
</dbReference>
<dbReference type="NCBIfam" id="TIGR02532">
    <property type="entry name" value="IV_pilin_GFxxxE"/>
    <property type="match status" value="1"/>
</dbReference>
<feature type="transmembrane region" description="Helical" evidence="1">
    <location>
        <begin position="6"/>
        <end position="26"/>
    </location>
</feature>